<reference evidence="2 3" key="1">
    <citation type="submission" date="2023-02" db="EMBL/GenBank/DDBJ databases">
        <title>LHISI_Scaffold_Assembly.</title>
        <authorList>
            <person name="Stuart O.P."/>
            <person name="Cleave R."/>
            <person name="Magrath M.J.L."/>
            <person name="Mikheyev A.S."/>
        </authorList>
    </citation>
    <scope>NUCLEOTIDE SEQUENCE [LARGE SCALE GENOMIC DNA]</scope>
    <source>
        <strain evidence="2">Daus_M_001</strain>
        <tissue evidence="2">Leg muscle</tissue>
    </source>
</reference>
<comment type="caution">
    <text evidence="2">The sequence shown here is derived from an EMBL/GenBank/DDBJ whole genome shotgun (WGS) entry which is preliminary data.</text>
</comment>
<name>A0ABQ9GV69_9NEOP</name>
<evidence type="ECO:0000256" key="1">
    <source>
        <dbReference type="SAM" id="MobiDB-lite"/>
    </source>
</evidence>
<gene>
    <name evidence="2" type="ORF">PR048_023805</name>
</gene>
<proteinExistence type="predicted"/>
<organism evidence="2 3">
    <name type="scientific">Dryococelus australis</name>
    <dbReference type="NCBI Taxonomy" id="614101"/>
    <lineage>
        <taxon>Eukaryota</taxon>
        <taxon>Metazoa</taxon>
        <taxon>Ecdysozoa</taxon>
        <taxon>Arthropoda</taxon>
        <taxon>Hexapoda</taxon>
        <taxon>Insecta</taxon>
        <taxon>Pterygota</taxon>
        <taxon>Neoptera</taxon>
        <taxon>Polyneoptera</taxon>
        <taxon>Phasmatodea</taxon>
        <taxon>Verophasmatodea</taxon>
        <taxon>Anareolatae</taxon>
        <taxon>Phasmatidae</taxon>
        <taxon>Eurycanthinae</taxon>
        <taxon>Dryococelus</taxon>
    </lineage>
</organism>
<accession>A0ABQ9GV69</accession>
<evidence type="ECO:0000313" key="3">
    <source>
        <dbReference type="Proteomes" id="UP001159363"/>
    </source>
</evidence>
<dbReference type="Proteomes" id="UP001159363">
    <property type="component" value="Chromosome 8"/>
</dbReference>
<dbReference type="EMBL" id="JARBHB010000009">
    <property type="protein sequence ID" value="KAJ8875898.1"/>
    <property type="molecule type" value="Genomic_DNA"/>
</dbReference>
<keyword evidence="3" id="KW-1185">Reference proteome</keyword>
<protein>
    <submittedName>
        <fullName evidence="2">Uncharacterized protein</fullName>
    </submittedName>
</protein>
<feature type="compositionally biased region" description="Polar residues" evidence="1">
    <location>
        <begin position="246"/>
        <end position="260"/>
    </location>
</feature>
<sequence length="524" mass="59510">MLDAALSLVRSRSSEVLLYRTSLSLRLMLRPPCIYVLTNVEQRAGASMAEGLDCSPTTRGEPGSIPGRITPGFSQAMPLIGGFSRGSTVTPALAFRHIPIIASFYPHRFSRRIKMCGLVLNASHQRKPGSIRRLDHSRMLARGTRTRRRRYLEGSLGYLPVSRAPSFGAAPCPPRSASSALKFSLLRAAQISPLSHSRQTRRDLSREAIGAFELWRTRLQYRYDVATTRDGAAKTNTFQEIGDSLVSSETSVPDQHTGRTSIPHAPPRFQERREIFPVAYSPIKETRLVPNLSRANLSVGNCAELFMEEQRKFEYSPRPHWDNSCDCVRATRVFLLHHSTTTRLGQDIDIIRRYVCLRLGQDIDIIRRFVCLRLGPDNDIIRRFVCLRLGPDNDIIRRFVCLRLGPDIDIIRRFVCLRLGQDIDIIRRFVCLRLGQDIDIIRRFVCLRLGPDIDIIRRFVCLRLVPPVSHALHRTDFRSPQTALSSPNLLFLARHFALFTQLDLSAVGSSKLYNCRLEGPSWLK</sequence>
<feature type="region of interest" description="Disordered" evidence="1">
    <location>
        <begin position="246"/>
        <end position="265"/>
    </location>
</feature>
<evidence type="ECO:0000313" key="2">
    <source>
        <dbReference type="EMBL" id="KAJ8875898.1"/>
    </source>
</evidence>